<sequence>MGDHITFRIKGGLFLITLNDPLKLNSLSFEDFNYIASLLEQSERCAKCCFTVIQSTGTHFSAGGKIEAVTAGSQLGTGELIEEICAPNVYVANTFATHSKPLICCLNGPAVGLAASMVLLCDIVFAVNSSVYLSFPFSALGFVPELSSSVTLPWKLGQNASYEHLIFSTPIYFRELYESGILSKNFDIDSSEKDASKRFNEECNRVLKPFCGTPATLQDIKTILSSSQLQHHSWLIKAQADEVATTLPFWVNGEPFKRFRKLLSRKRSKL</sequence>
<dbReference type="PANTHER" id="PTHR43684">
    <property type="match status" value="1"/>
</dbReference>
<dbReference type="GO" id="GO:0006635">
    <property type="term" value="P:fatty acid beta-oxidation"/>
    <property type="evidence" value="ECO:0007669"/>
    <property type="project" value="TreeGrafter"/>
</dbReference>
<evidence type="ECO:0000256" key="2">
    <source>
        <dbReference type="ARBA" id="ARBA00023140"/>
    </source>
</evidence>
<evidence type="ECO:0000313" key="4">
    <source>
        <dbReference type="EMBL" id="QLG74357.1"/>
    </source>
</evidence>
<dbReference type="GeneID" id="59238140"/>
<dbReference type="RefSeq" id="XP_037146082.1">
    <property type="nucleotide sequence ID" value="XM_037290187.1"/>
</dbReference>
<evidence type="ECO:0000256" key="1">
    <source>
        <dbReference type="ARBA" id="ARBA00004275"/>
    </source>
</evidence>
<proteinExistence type="predicted"/>
<dbReference type="InterPro" id="IPR029045">
    <property type="entry name" value="ClpP/crotonase-like_dom_sf"/>
</dbReference>
<dbReference type="KEGG" id="zmk:HG535_0G02410"/>
<dbReference type="Pfam" id="PF00378">
    <property type="entry name" value="ECH_1"/>
    <property type="match status" value="1"/>
</dbReference>
<dbReference type="GO" id="GO:0004165">
    <property type="term" value="F:delta(3)-delta(2)-enoyl-CoA isomerase activity"/>
    <property type="evidence" value="ECO:0007669"/>
    <property type="project" value="UniProtKB-ARBA"/>
</dbReference>
<dbReference type="OrthoDB" id="2018133at2759"/>
<dbReference type="GO" id="GO:0005782">
    <property type="term" value="C:peroxisomal matrix"/>
    <property type="evidence" value="ECO:0007669"/>
    <property type="project" value="TreeGrafter"/>
</dbReference>
<evidence type="ECO:0000313" key="5">
    <source>
        <dbReference type="Proteomes" id="UP000509704"/>
    </source>
</evidence>
<keyword evidence="3" id="KW-0413">Isomerase</keyword>
<name>A0A7H9B710_ZYGMR</name>
<protein>
    <submittedName>
        <fullName evidence="4">Uncharacterized protein</fullName>
    </submittedName>
</protein>
<keyword evidence="2" id="KW-0576">Peroxisome</keyword>
<dbReference type="EMBL" id="CP058610">
    <property type="protein sequence ID" value="QLG74357.1"/>
    <property type="molecule type" value="Genomic_DNA"/>
</dbReference>
<dbReference type="InterPro" id="IPR001753">
    <property type="entry name" value="Enoyl-CoA_hydra/iso"/>
</dbReference>
<evidence type="ECO:0000256" key="3">
    <source>
        <dbReference type="ARBA" id="ARBA00023235"/>
    </source>
</evidence>
<accession>A0A7H9B710</accession>
<dbReference type="SUPFAM" id="SSF52096">
    <property type="entry name" value="ClpP/crotonase"/>
    <property type="match status" value="1"/>
</dbReference>
<dbReference type="Gene3D" id="3.90.226.10">
    <property type="entry name" value="2-enoyl-CoA Hydratase, Chain A, domain 1"/>
    <property type="match status" value="1"/>
</dbReference>
<comment type="subcellular location">
    <subcellularLocation>
        <location evidence="1">Peroxisome</location>
    </subcellularLocation>
</comment>
<dbReference type="PANTHER" id="PTHR43684:SF1">
    <property type="entry name" value="ENOYL-COA DELTA ISOMERASE 2"/>
    <property type="match status" value="1"/>
</dbReference>
<dbReference type="CDD" id="cd06558">
    <property type="entry name" value="crotonase-like"/>
    <property type="match status" value="1"/>
</dbReference>
<reference evidence="4 5" key="1">
    <citation type="submission" date="2020-07" db="EMBL/GenBank/DDBJ databases">
        <title>The yeast mating-type switching endonuclease HO is a domesticated member of an unorthodox homing genetic element family.</title>
        <authorList>
            <person name="Coughlan A.Y."/>
            <person name="Lombardi L."/>
            <person name="Braun-Galleani S."/>
            <person name="Martos A.R."/>
            <person name="Galeote V."/>
            <person name="Bigey F."/>
            <person name="Dequin S."/>
            <person name="Byrne K.P."/>
            <person name="Wolfe K.H."/>
        </authorList>
    </citation>
    <scope>NUCLEOTIDE SEQUENCE [LARGE SCALE GENOMIC DNA]</scope>
    <source>
        <strain evidence="4 5">NRRL Y-6702</strain>
    </source>
</reference>
<dbReference type="InterPro" id="IPR051053">
    <property type="entry name" value="ECH/Chromodomain_protein"/>
</dbReference>
<keyword evidence="5" id="KW-1185">Reference proteome</keyword>
<dbReference type="AlphaFoldDB" id="A0A7H9B710"/>
<organism evidence="4 5">
    <name type="scientific">Zygotorulaspora mrakii</name>
    <name type="common">Zygosaccharomyces mrakii</name>
    <dbReference type="NCBI Taxonomy" id="42260"/>
    <lineage>
        <taxon>Eukaryota</taxon>
        <taxon>Fungi</taxon>
        <taxon>Dikarya</taxon>
        <taxon>Ascomycota</taxon>
        <taxon>Saccharomycotina</taxon>
        <taxon>Saccharomycetes</taxon>
        <taxon>Saccharomycetales</taxon>
        <taxon>Saccharomycetaceae</taxon>
        <taxon>Zygotorulaspora</taxon>
    </lineage>
</organism>
<dbReference type="Proteomes" id="UP000509704">
    <property type="component" value="Chromosome 7"/>
</dbReference>
<gene>
    <name evidence="4" type="ORF">HG535_0G02410</name>
</gene>